<evidence type="ECO:0000256" key="2">
    <source>
        <dbReference type="ARBA" id="ARBA00022692"/>
    </source>
</evidence>
<evidence type="ECO:0000256" key="4">
    <source>
        <dbReference type="ARBA" id="ARBA00023136"/>
    </source>
</evidence>
<dbReference type="AlphaFoldDB" id="A0A3M2RZN2"/>
<keyword evidence="2 5" id="KW-0812">Transmembrane</keyword>
<evidence type="ECO:0000313" key="8">
    <source>
        <dbReference type="EMBL" id="RMJ10415.1"/>
    </source>
</evidence>
<keyword evidence="3 5" id="KW-1133">Transmembrane helix</keyword>
<evidence type="ECO:0000256" key="1">
    <source>
        <dbReference type="ARBA" id="ARBA00004141"/>
    </source>
</evidence>
<dbReference type="PANTHER" id="PTHR31204:SF1">
    <property type="entry name" value="SIGMA INTRACELLULAR RECEPTOR 2"/>
    <property type="match status" value="1"/>
</dbReference>
<reference evidence="8 9" key="1">
    <citation type="submission" date="2017-06" db="EMBL/GenBank/DDBJ databases">
        <title>Comparative genomic analysis of Ambrosia Fusariam Clade fungi.</title>
        <authorList>
            <person name="Stajich J.E."/>
            <person name="Carrillo J."/>
            <person name="Kijimoto T."/>
            <person name="Eskalen A."/>
            <person name="O'Donnell K."/>
            <person name="Kasson M."/>
        </authorList>
    </citation>
    <scope>NUCLEOTIDE SEQUENCE [LARGE SCALE GENOMIC DNA]</scope>
    <source>
        <strain evidence="8">UCR3666</strain>
    </source>
</reference>
<feature type="transmembrane region" description="Helical" evidence="6">
    <location>
        <begin position="74"/>
        <end position="95"/>
    </location>
</feature>
<name>A0A3M2RZN2_9HYPO</name>
<comment type="caution">
    <text evidence="8">The sequence shown here is derived from an EMBL/GenBank/DDBJ whole genome shotgun (WGS) entry which is preliminary data.</text>
</comment>
<keyword evidence="9" id="KW-1185">Reference proteome</keyword>
<dbReference type="GO" id="GO:0016020">
    <property type="term" value="C:membrane"/>
    <property type="evidence" value="ECO:0007669"/>
    <property type="project" value="UniProtKB-SubCell"/>
</dbReference>
<dbReference type="STRING" id="2010991.A0A3M2RZN2"/>
<protein>
    <recommendedName>
        <fullName evidence="7">EXPERA domain-containing protein</fullName>
    </recommendedName>
</protein>
<gene>
    <name evidence="8" type="ORF">CDV36_009980</name>
</gene>
<evidence type="ECO:0000256" key="6">
    <source>
        <dbReference type="SAM" id="Phobius"/>
    </source>
</evidence>
<evidence type="ECO:0000313" key="9">
    <source>
        <dbReference type="Proteomes" id="UP000277212"/>
    </source>
</evidence>
<dbReference type="PANTHER" id="PTHR31204">
    <property type="entry name" value="SIGMA INTRACELLULAR RECEPTOR 2"/>
    <property type="match status" value="1"/>
</dbReference>
<dbReference type="OrthoDB" id="433124at2759"/>
<dbReference type="GO" id="GO:0005783">
    <property type="term" value="C:endoplasmic reticulum"/>
    <property type="evidence" value="ECO:0007669"/>
    <property type="project" value="TreeGrafter"/>
</dbReference>
<evidence type="ECO:0000256" key="5">
    <source>
        <dbReference type="PROSITE-ProRule" id="PRU01087"/>
    </source>
</evidence>
<proteinExistence type="predicted"/>
<comment type="subcellular location">
    <subcellularLocation>
        <location evidence="1">Membrane</location>
        <topology evidence="1">Multi-pass membrane protein</topology>
    </subcellularLocation>
</comment>
<feature type="transmembrane region" description="Helical" evidence="6">
    <location>
        <begin position="12"/>
        <end position="32"/>
    </location>
</feature>
<dbReference type="InterPro" id="IPR033118">
    <property type="entry name" value="EXPERA"/>
</dbReference>
<dbReference type="EMBL" id="NKUJ01000204">
    <property type="protein sequence ID" value="RMJ10415.1"/>
    <property type="molecule type" value="Genomic_DNA"/>
</dbReference>
<organism evidence="8 9">
    <name type="scientific">Fusarium kuroshium</name>
    <dbReference type="NCBI Taxonomy" id="2010991"/>
    <lineage>
        <taxon>Eukaryota</taxon>
        <taxon>Fungi</taxon>
        <taxon>Dikarya</taxon>
        <taxon>Ascomycota</taxon>
        <taxon>Pezizomycotina</taxon>
        <taxon>Sordariomycetes</taxon>
        <taxon>Hypocreomycetidae</taxon>
        <taxon>Hypocreales</taxon>
        <taxon>Nectriaceae</taxon>
        <taxon>Fusarium</taxon>
        <taxon>Fusarium solani species complex</taxon>
    </lineage>
</organism>
<sequence length="178" mass="20096">MTSPKPARDYVYLLVVLLHLSAMLGVDFVPFYPESLCQPPGSPLHFLVAYRQWYITTMSDPYYHIETPGHFFDFLVYVELLVQFPIALYLTRALLSKQRLSGPGELAASVYGIVTGLCTAVVCHNMYHLGPDVISHEAKQTLLYAAYLPYAVLPIGMAMDMHSRLLARLRTLSQLKQD</sequence>
<evidence type="ECO:0000256" key="3">
    <source>
        <dbReference type="ARBA" id="ARBA00022989"/>
    </source>
</evidence>
<dbReference type="Pfam" id="PF05241">
    <property type="entry name" value="EBP"/>
    <property type="match status" value="1"/>
</dbReference>
<feature type="domain" description="EXPERA" evidence="7">
    <location>
        <begin position="8"/>
        <end position="158"/>
    </location>
</feature>
<keyword evidence="4 5" id="KW-0472">Membrane</keyword>
<feature type="transmembrane region" description="Helical" evidence="6">
    <location>
        <begin position="107"/>
        <end position="127"/>
    </location>
</feature>
<evidence type="ECO:0000259" key="7">
    <source>
        <dbReference type="PROSITE" id="PS51751"/>
    </source>
</evidence>
<accession>A0A3M2RZN2</accession>
<dbReference type="Proteomes" id="UP000277212">
    <property type="component" value="Unassembled WGS sequence"/>
</dbReference>
<dbReference type="InterPro" id="IPR051987">
    <property type="entry name" value="Sigma-2_receptor-like"/>
</dbReference>
<feature type="transmembrane region" description="Helical" evidence="6">
    <location>
        <begin position="147"/>
        <end position="167"/>
    </location>
</feature>
<dbReference type="PROSITE" id="PS51751">
    <property type="entry name" value="EXPERA"/>
    <property type="match status" value="1"/>
</dbReference>